<proteinExistence type="predicted"/>
<name>A0A934RCM5_9BACT</name>
<accession>A0A934RCM5</accession>
<evidence type="ECO:0000313" key="1">
    <source>
        <dbReference type="EMBL" id="MBK1828697.1"/>
    </source>
</evidence>
<dbReference type="Proteomes" id="UP000658278">
    <property type="component" value="Unassembled WGS sequence"/>
</dbReference>
<dbReference type="EMBL" id="JAENII010000016">
    <property type="protein sequence ID" value="MBK1828697.1"/>
    <property type="molecule type" value="Genomic_DNA"/>
</dbReference>
<comment type="caution">
    <text evidence="1">The sequence shown here is derived from an EMBL/GenBank/DDBJ whole genome shotgun (WGS) entry which is preliminary data.</text>
</comment>
<protein>
    <submittedName>
        <fullName evidence="1">Uncharacterized protein</fullName>
    </submittedName>
</protein>
<evidence type="ECO:0000313" key="2">
    <source>
        <dbReference type="Proteomes" id="UP000658278"/>
    </source>
</evidence>
<dbReference type="AlphaFoldDB" id="A0A934RCM5"/>
<keyword evidence="2" id="KW-1185">Reference proteome</keyword>
<organism evidence="1 2">
    <name type="scientific">Haloferula rosea</name>
    <dbReference type="NCBI Taxonomy" id="490093"/>
    <lineage>
        <taxon>Bacteria</taxon>
        <taxon>Pseudomonadati</taxon>
        <taxon>Verrucomicrobiota</taxon>
        <taxon>Verrucomicrobiia</taxon>
        <taxon>Verrucomicrobiales</taxon>
        <taxon>Verrucomicrobiaceae</taxon>
        <taxon>Haloferula</taxon>
    </lineage>
</organism>
<sequence>MFRRIQHSRRATTDELVLAAKAAVRSGRMRPGDPFPTPEEISDLSGATLADSLNVVIALMKDGAIRQDRSGYLTVAPPEPV</sequence>
<dbReference type="RefSeq" id="WP_200282631.1">
    <property type="nucleotide sequence ID" value="NZ_JAENII010000016.1"/>
</dbReference>
<reference evidence="1" key="1">
    <citation type="submission" date="2021-01" db="EMBL/GenBank/DDBJ databases">
        <title>Modified the classification status of verrucomicrobia.</title>
        <authorList>
            <person name="Feng X."/>
        </authorList>
    </citation>
    <scope>NUCLEOTIDE SEQUENCE</scope>
    <source>
        <strain evidence="1">KCTC 22201</strain>
    </source>
</reference>
<gene>
    <name evidence="1" type="ORF">JIN81_16810</name>
</gene>